<keyword evidence="8" id="KW-1185">Reference proteome</keyword>
<gene>
    <name evidence="7" type="ORF">TRIADDRAFT_63566</name>
</gene>
<dbReference type="GO" id="GO:0097550">
    <property type="term" value="C:transcription preinitiation complex"/>
    <property type="evidence" value="ECO:0007669"/>
    <property type="project" value="UniProtKB-ARBA"/>
</dbReference>
<dbReference type="CTD" id="6749461"/>
<feature type="domain" description="CID" evidence="6">
    <location>
        <begin position="1"/>
        <end position="134"/>
    </location>
</feature>
<dbReference type="CDD" id="cd17002">
    <property type="entry name" value="CID_RPRD1"/>
    <property type="match status" value="1"/>
</dbReference>
<dbReference type="GeneID" id="6749461"/>
<dbReference type="AlphaFoldDB" id="B3RJ18"/>
<evidence type="ECO:0000256" key="1">
    <source>
        <dbReference type="ARBA" id="ARBA00004123"/>
    </source>
</evidence>
<evidence type="ECO:0000256" key="4">
    <source>
        <dbReference type="SAM" id="Coils"/>
    </source>
</evidence>
<evidence type="ECO:0000313" key="8">
    <source>
        <dbReference type="Proteomes" id="UP000009022"/>
    </source>
</evidence>
<dbReference type="OMA" id="KTWQREL"/>
<dbReference type="RefSeq" id="XP_002108989.1">
    <property type="nucleotide sequence ID" value="XM_002108953.1"/>
</dbReference>
<evidence type="ECO:0000259" key="6">
    <source>
        <dbReference type="PROSITE" id="PS51391"/>
    </source>
</evidence>
<dbReference type="EMBL" id="DS985241">
    <property type="protein sequence ID" value="EDV29787.1"/>
    <property type="molecule type" value="Genomic_DNA"/>
</dbReference>
<dbReference type="PhylomeDB" id="B3RJ18"/>
<evidence type="ECO:0000313" key="7">
    <source>
        <dbReference type="EMBL" id="EDV29787.1"/>
    </source>
</evidence>
<dbReference type="FunCoup" id="B3RJ18">
    <property type="interactions" value="3013"/>
</dbReference>
<dbReference type="GO" id="GO:0031124">
    <property type="term" value="P:mRNA 3'-end processing"/>
    <property type="evidence" value="ECO:0000318"/>
    <property type="project" value="GO_Central"/>
</dbReference>
<protein>
    <recommendedName>
        <fullName evidence="6">CID domain-containing protein</fullName>
    </recommendedName>
</protein>
<organism evidence="7 8">
    <name type="scientific">Trichoplax adhaerens</name>
    <name type="common">Trichoplax reptans</name>
    <dbReference type="NCBI Taxonomy" id="10228"/>
    <lineage>
        <taxon>Eukaryota</taxon>
        <taxon>Metazoa</taxon>
        <taxon>Placozoa</taxon>
        <taxon>Uniplacotomia</taxon>
        <taxon>Trichoplacea</taxon>
        <taxon>Trichoplacidae</taxon>
        <taxon>Trichoplax</taxon>
    </lineage>
</organism>
<dbReference type="GO" id="GO:0042802">
    <property type="term" value="F:identical protein binding"/>
    <property type="evidence" value="ECO:0007669"/>
    <property type="project" value="UniProtKB-ARBA"/>
</dbReference>
<dbReference type="InterPro" id="IPR032337">
    <property type="entry name" value="RPRD1A/B_C"/>
</dbReference>
<dbReference type="GO" id="GO:0000993">
    <property type="term" value="F:RNA polymerase II complex binding"/>
    <property type="evidence" value="ECO:0000318"/>
    <property type="project" value="GO_Central"/>
</dbReference>
<dbReference type="PANTHER" id="PTHR12460">
    <property type="entry name" value="CYCLIN-DEPENDENT KINASE INHIBITOR-RELATED PROTEIN"/>
    <property type="match status" value="1"/>
</dbReference>
<dbReference type="eggNOG" id="KOG2669">
    <property type="taxonomic scope" value="Eukaryota"/>
</dbReference>
<evidence type="ECO:0000256" key="5">
    <source>
        <dbReference type="SAM" id="MobiDB-lite"/>
    </source>
</evidence>
<feature type="region of interest" description="Disordered" evidence="5">
    <location>
        <begin position="134"/>
        <end position="168"/>
    </location>
</feature>
<sequence>MASFSSAALEKRLTELSNSQQSVQTLSLWMMHHRKHSKAAVEVWHQEFQKARTNKRLSMLYVANDVLQNSKRKGAEFDSEFYNILPDVFQHFAREDSDSQGIKAAERVLSIWEERVVFDGKYVEKLRHILRPQSTEIAKTSSSHNEPERKRKRISSPNTGSGVSGPEPTIEELVRCLSDLEQSASGDVVIRKKISELPKEFEDVGSVDSIQSKAEAEKLLKKVDEAVLLLADYNGRLTAELEDRAQGLRKLDELITIHQAELEKTEKELEKCKTKLATTAKVKKELKIHIESLPDLSLLPDVTGGLAPLPAANDLFSSS</sequence>
<evidence type="ECO:0000256" key="3">
    <source>
        <dbReference type="ARBA" id="ARBA00034310"/>
    </source>
</evidence>
<dbReference type="Gene3D" id="1.25.40.90">
    <property type="match status" value="1"/>
</dbReference>
<dbReference type="OrthoDB" id="10069473at2759"/>
<dbReference type="InterPro" id="IPR008942">
    <property type="entry name" value="ENTH_VHS"/>
</dbReference>
<keyword evidence="4" id="KW-0175">Coiled coil</keyword>
<name>B3RJ18_TRIAD</name>
<dbReference type="GO" id="GO:0005654">
    <property type="term" value="C:nucleoplasm"/>
    <property type="evidence" value="ECO:0007669"/>
    <property type="project" value="UniProtKB-ARBA"/>
</dbReference>
<dbReference type="Gene3D" id="6.10.250.2560">
    <property type="match status" value="1"/>
</dbReference>
<dbReference type="Pfam" id="PF04818">
    <property type="entry name" value="CID"/>
    <property type="match status" value="1"/>
</dbReference>
<dbReference type="HOGENOM" id="CLU_055523_1_0_1"/>
<proteinExistence type="inferred from homology"/>
<accession>B3RJ18</accession>
<dbReference type="Pfam" id="PF16566">
    <property type="entry name" value="CREPT"/>
    <property type="match status" value="1"/>
</dbReference>
<dbReference type="InterPro" id="IPR006569">
    <property type="entry name" value="CID_dom"/>
</dbReference>
<evidence type="ECO:0000256" key="2">
    <source>
        <dbReference type="ARBA" id="ARBA00023242"/>
    </source>
</evidence>
<dbReference type="PROSITE" id="PS51391">
    <property type="entry name" value="CID"/>
    <property type="match status" value="1"/>
</dbReference>
<dbReference type="Proteomes" id="UP000009022">
    <property type="component" value="Unassembled WGS sequence"/>
</dbReference>
<dbReference type="PANTHER" id="PTHR12460:SF0">
    <property type="entry name" value="CID DOMAIN-CONTAINING PROTEIN-RELATED"/>
    <property type="match status" value="1"/>
</dbReference>
<dbReference type="STRING" id="10228.B3RJ18"/>
<keyword evidence="2" id="KW-0539">Nucleus</keyword>
<dbReference type="SMART" id="SM00582">
    <property type="entry name" value="RPR"/>
    <property type="match status" value="1"/>
</dbReference>
<reference evidence="7 8" key="1">
    <citation type="journal article" date="2008" name="Nature">
        <title>The Trichoplax genome and the nature of placozoans.</title>
        <authorList>
            <person name="Srivastava M."/>
            <person name="Begovic E."/>
            <person name="Chapman J."/>
            <person name="Putnam N.H."/>
            <person name="Hellsten U."/>
            <person name="Kawashima T."/>
            <person name="Kuo A."/>
            <person name="Mitros T."/>
            <person name="Salamov A."/>
            <person name="Carpenter M.L."/>
            <person name="Signorovitch A.Y."/>
            <person name="Moreno M.A."/>
            <person name="Kamm K."/>
            <person name="Grimwood J."/>
            <person name="Schmutz J."/>
            <person name="Shapiro H."/>
            <person name="Grigoriev I.V."/>
            <person name="Buss L.W."/>
            <person name="Schierwater B."/>
            <person name="Dellaporta S.L."/>
            <person name="Rokhsar D.S."/>
        </authorList>
    </citation>
    <scope>NUCLEOTIDE SEQUENCE [LARGE SCALE GENOMIC DNA]</scope>
    <source>
        <strain evidence="7 8">Grell-BS-1999</strain>
    </source>
</reference>
<feature type="coiled-coil region" evidence="4">
    <location>
        <begin position="248"/>
        <end position="282"/>
    </location>
</feature>
<dbReference type="KEGG" id="tad:TRIADDRAFT_63566"/>
<comment type="similarity">
    <text evidence="3">Belongs to the UPF0400 (RTT103) family.</text>
</comment>
<dbReference type="SUPFAM" id="SSF48464">
    <property type="entry name" value="ENTH/VHS domain"/>
    <property type="match status" value="1"/>
</dbReference>
<dbReference type="InParanoid" id="B3RJ18"/>
<feature type="compositionally biased region" description="Polar residues" evidence="5">
    <location>
        <begin position="134"/>
        <end position="144"/>
    </location>
</feature>
<comment type="subcellular location">
    <subcellularLocation>
        <location evidence="1">Nucleus</location>
    </subcellularLocation>
</comment>
<dbReference type="FunFam" id="1.25.40.90:FF:000007">
    <property type="entry name" value="Regulation of nuclear pre-mRNA domain-containing protein 1B"/>
    <property type="match status" value="1"/>
</dbReference>
<dbReference type="GO" id="GO:0001111">
    <property type="term" value="P:RNA polymerase II promoter clearance"/>
    <property type="evidence" value="ECO:0007669"/>
    <property type="project" value="UniProtKB-ARBA"/>
</dbReference>